<dbReference type="InterPro" id="IPR008266">
    <property type="entry name" value="Tyr_kinase_AS"/>
</dbReference>
<reference evidence="8 9" key="1">
    <citation type="submission" date="2017-08" db="EMBL/GenBank/DDBJ databases">
        <title>Infants hospitalized years apart are colonized by the same room-sourced microbial strains.</title>
        <authorList>
            <person name="Brooks B."/>
            <person name="Olm M.R."/>
            <person name="Firek B.A."/>
            <person name="Baker R."/>
            <person name="Thomas B.C."/>
            <person name="Morowitz M.J."/>
            <person name="Banfield J.F."/>
        </authorList>
    </citation>
    <scope>NUCLEOTIDE SEQUENCE [LARGE SCALE GENOMIC DNA]</scope>
    <source>
        <strain evidence="8">S2_005_003_R2_41</strain>
    </source>
</reference>
<evidence type="ECO:0000256" key="1">
    <source>
        <dbReference type="ARBA" id="ARBA00022679"/>
    </source>
</evidence>
<dbReference type="Pfam" id="PF00069">
    <property type="entry name" value="Pkinase"/>
    <property type="match status" value="1"/>
</dbReference>
<dbReference type="PROSITE" id="PS00109">
    <property type="entry name" value="PROTEIN_KINASE_TYR"/>
    <property type="match status" value="1"/>
</dbReference>
<dbReference type="InterPro" id="IPR011009">
    <property type="entry name" value="Kinase-like_dom_sf"/>
</dbReference>
<proteinExistence type="predicted"/>
<protein>
    <recommendedName>
        <fullName evidence="7">Protein kinase domain-containing protein</fullName>
    </recommendedName>
</protein>
<evidence type="ECO:0000256" key="2">
    <source>
        <dbReference type="ARBA" id="ARBA00022741"/>
    </source>
</evidence>
<evidence type="ECO:0000313" key="8">
    <source>
        <dbReference type="EMBL" id="PZQ72464.1"/>
    </source>
</evidence>
<sequence length="638" mass="65700">MPADGGLHGERTLRMPASAPTVLATIACPQCKTENRAAATFCRSCVAPLPQRSAEAFAVTVQDVARNAPAALPLDRLALPVGHHIAGFDIEEVLGQGGFGIVYRAWDVALERHVAIKEYLPAALVTRATDSLQLTVRPGEATQAFGVGLSSFVNEARLLARFDHRALVKVFRFWEANGTAYMAMPFYRGPTLKTALDYLRRPPSERLVRKWLAPLLDALEILHAADCFHRDISPDNILLTADGPVLLDFGAARRVIADRTQVLTTLLKPSFAPIEQYGSTGAQGPWTDLYALAGVVHYALTGRAPPPATVRVLNDPWLPLSGQPALRAAYSDDLLGAVDAALAVLPEGRPASVAAFRQRLGLPGAPAKKGATPHVAVAPVPAPAPAPIANPEGATTGAPAHELRAGEEAAATPRALQAAAPAGPAGPVSQLSPLGSAVPVLPHARRASPRWLWTAAAGGVAVVAAATLWMVVDRPAPGRGAASVAAPAVAVPAPAPAAAPAAVPVAAPAAVVPATEAPPAAALLPASLAPSTAAPAPVAPPAAIADVPANRSGEPSRRNASAPTARSSAERSRAATDRSARERPSGAPAALAQADVGAPDPSAARPAPRGARCSDLMLQSSLQPLGKQDLAYLREQCK</sequence>
<keyword evidence="3" id="KW-0418">Kinase</keyword>
<dbReference type="CDD" id="cd14014">
    <property type="entry name" value="STKc_PknB_like"/>
    <property type="match status" value="1"/>
</dbReference>
<evidence type="ECO:0000256" key="5">
    <source>
        <dbReference type="PROSITE-ProRule" id="PRU10141"/>
    </source>
</evidence>
<feature type="compositionally biased region" description="Basic and acidic residues" evidence="6">
    <location>
        <begin position="568"/>
        <end position="584"/>
    </location>
</feature>
<feature type="compositionally biased region" description="Low complexity" evidence="6">
    <location>
        <begin position="409"/>
        <end position="427"/>
    </location>
</feature>
<evidence type="ECO:0000259" key="7">
    <source>
        <dbReference type="PROSITE" id="PS50011"/>
    </source>
</evidence>
<dbReference type="Gene3D" id="3.30.200.20">
    <property type="entry name" value="Phosphorylase Kinase, domain 1"/>
    <property type="match status" value="1"/>
</dbReference>
<dbReference type="InterPro" id="IPR000719">
    <property type="entry name" value="Prot_kinase_dom"/>
</dbReference>
<feature type="region of interest" description="Disordered" evidence="6">
    <location>
        <begin position="406"/>
        <end position="428"/>
    </location>
</feature>
<accession>A0A2W5Q5J7</accession>
<keyword evidence="2 5" id="KW-0547">Nucleotide-binding</keyword>
<feature type="compositionally biased region" description="Low complexity" evidence="6">
    <location>
        <begin position="598"/>
        <end position="610"/>
    </location>
</feature>
<feature type="domain" description="Protein kinase" evidence="7">
    <location>
        <begin position="88"/>
        <end position="362"/>
    </location>
</feature>
<dbReference type="Proteomes" id="UP000249135">
    <property type="component" value="Unassembled WGS sequence"/>
</dbReference>
<evidence type="ECO:0000256" key="3">
    <source>
        <dbReference type="ARBA" id="ARBA00022777"/>
    </source>
</evidence>
<comment type="caution">
    <text evidence="8">The sequence shown here is derived from an EMBL/GenBank/DDBJ whole genome shotgun (WGS) entry which is preliminary data.</text>
</comment>
<evidence type="ECO:0000256" key="6">
    <source>
        <dbReference type="SAM" id="MobiDB-lite"/>
    </source>
</evidence>
<dbReference type="PANTHER" id="PTHR43289">
    <property type="entry name" value="MITOGEN-ACTIVATED PROTEIN KINASE KINASE KINASE 20-RELATED"/>
    <property type="match status" value="1"/>
</dbReference>
<dbReference type="PANTHER" id="PTHR43289:SF34">
    <property type="entry name" value="SERINE_THREONINE-PROTEIN KINASE YBDM-RELATED"/>
    <property type="match status" value="1"/>
</dbReference>
<dbReference type="InterPro" id="IPR017441">
    <property type="entry name" value="Protein_kinase_ATP_BS"/>
</dbReference>
<organism evidence="8 9">
    <name type="scientific">Variovorax paradoxus</name>
    <dbReference type="NCBI Taxonomy" id="34073"/>
    <lineage>
        <taxon>Bacteria</taxon>
        <taxon>Pseudomonadati</taxon>
        <taxon>Pseudomonadota</taxon>
        <taxon>Betaproteobacteria</taxon>
        <taxon>Burkholderiales</taxon>
        <taxon>Comamonadaceae</taxon>
        <taxon>Variovorax</taxon>
    </lineage>
</organism>
<feature type="binding site" evidence="5">
    <location>
        <position position="117"/>
    </location>
    <ligand>
        <name>ATP</name>
        <dbReference type="ChEBI" id="CHEBI:30616"/>
    </ligand>
</feature>
<dbReference type="AlphaFoldDB" id="A0A2W5Q5J7"/>
<dbReference type="PROSITE" id="PS00107">
    <property type="entry name" value="PROTEIN_KINASE_ATP"/>
    <property type="match status" value="1"/>
</dbReference>
<dbReference type="Pfam" id="PF24463">
    <property type="entry name" value="DUF7577"/>
    <property type="match status" value="1"/>
</dbReference>
<dbReference type="GO" id="GO:0004674">
    <property type="term" value="F:protein serine/threonine kinase activity"/>
    <property type="evidence" value="ECO:0007669"/>
    <property type="project" value="TreeGrafter"/>
</dbReference>
<keyword evidence="4 5" id="KW-0067">ATP-binding</keyword>
<dbReference type="SUPFAM" id="SSF56112">
    <property type="entry name" value="Protein kinase-like (PK-like)"/>
    <property type="match status" value="1"/>
</dbReference>
<evidence type="ECO:0000256" key="4">
    <source>
        <dbReference type="ARBA" id="ARBA00022840"/>
    </source>
</evidence>
<dbReference type="EMBL" id="QFPP01000220">
    <property type="protein sequence ID" value="PZQ72464.1"/>
    <property type="molecule type" value="Genomic_DNA"/>
</dbReference>
<dbReference type="PROSITE" id="PS50011">
    <property type="entry name" value="PROTEIN_KINASE_DOM"/>
    <property type="match status" value="1"/>
</dbReference>
<dbReference type="Gene3D" id="1.10.510.10">
    <property type="entry name" value="Transferase(Phosphotransferase) domain 1"/>
    <property type="match status" value="1"/>
</dbReference>
<dbReference type="InterPro" id="IPR055999">
    <property type="entry name" value="DUF7577"/>
</dbReference>
<evidence type="ECO:0000313" key="9">
    <source>
        <dbReference type="Proteomes" id="UP000249135"/>
    </source>
</evidence>
<gene>
    <name evidence="8" type="ORF">DI563_16485</name>
</gene>
<keyword evidence="1" id="KW-0808">Transferase</keyword>
<feature type="region of interest" description="Disordered" evidence="6">
    <location>
        <begin position="545"/>
        <end position="610"/>
    </location>
</feature>
<name>A0A2W5Q5J7_VARPD</name>
<dbReference type="GO" id="GO:0005524">
    <property type="term" value="F:ATP binding"/>
    <property type="evidence" value="ECO:0007669"/>
    <property type="project" value="UniProtKB-UniRule"/>
</dbReference>